<dbReference type="SUPFAM" id="SSF53067">
    <property type="entry name" value="Actin-like ATPase domain"/>
    <property type="match status" value="2"/>
</dbReference>
<dbReference type="CDD" id="cd24049">
    <property type="entry name" value="ASKHA_NBD_PilM"/>
    <property type="match status" value="1"/>
</dbReference>
<dbReference type="PIRSF" id="PIRSF019169">
    <property type="entry name" value="PilM"/>
    <property type="match status" value="1"/>
</dbReference>
<dbReference type="EMBL" id="SGXT01000017">
    <property type="protein sequence ID" value="RZT58431.1"/>
    <property type="molecule type" value="Genomic_DNA"/>
</dbReference>
<dbReference type="PANTHER" id="PTHR32432:SF3">
    <property type="entry name" value="ETHANOLAMINE UTILIZATION PROTEIN EUTJ"/>
    <property type="match status" value="1"/>
</dbReference>
<organism evidence="2 3">
    <name type="scientific">Microcella alkaliphila</name>
    <dbReference type="NCBI Taxonomy" id="279828"/>
    <lineage>
        <taxon>Bacteria</taxon>
        <taxon>Bacillati</taxon>
        <taxon>Actinomycetota</taxon>
        <taxon>Actinomycetes</taxon>
        <taxon>Micrococcales</taxon>
        <taxon>Microbacteriaceae</taxon>
        <taxon>Microcella</taxon>
    </lineage>
</organism>
<dbReference type="InterPro" id="IPR003494">
    <property type="entry name" value="SHS2_FtsA"/>
</dbReference>
<dbReference type="OrthoDB" id="1926201at2"/>
<proteinExistence type="predicted"/>
<evidence type="ECO:0000313" key="3">
    <source>
        <dbReference type="Proteomes" id="UP000292408"/>
    </source>
</evidence>
<dbReference type="SMART" id="SM00842">
    <property type="entry name" value="FtsA"/>
    <property type="match status" value="1"/>
</dbReference>
<dbReference type="InterPro" id="IPR050696">
    <property type="entry name" value="FtsA/MreB"/>
</dbReference>
<reference evidence="2 3" key="1">
    <citation type="journal article" date="2015" name="Stand. Genomic Sci.">
        <title>Genomic Encyclopedia of Bacterial and Archaeal Type Strains, Phase III: the genomes of soil and plant-associated and newly described type strains.</title>
        <authorList>
            <person name="Whitman W.B."/>
            <person name="Woyke T."/>
            <person name="Klenk H.P."/>
            <person name="Zhou Y."/>
            <person name="Lilburn T.G."/>
            <person name="Beck B.J."/>
            <person name="De Vos P."/>
            <person name="Vandamme P."/>
            <person name="Eisen J.A."/>
            <person name="Garrity G."/>
            <person name="Hugenholtz P."/>
            <person name="Kyrpides N.C."/>
        </authorList>
    </citation>
    <scope>NUCLEOTIDE SEQUENCE [LARGE SCALE GENOMIC DNA]</scope>
    <source>
        <strain evidence="2 3">AC4r</strain>
    </source>
</reference>
<feature type="domain" description="SHS2" evidence="1">
    <location>
        <begin position="5"/>
        <end position="174"/>
    </location>
</feature>
<dbReference type="NCBIfam" id="TIGR01175">
    <property type="entry name" value="pilM"/>
    <property type="match status" value="1"/>
</dbReference>
<dbReference type="RefSeq" id="WP_130283821.1">
    <property type="nucleotide sequence ID" value="NZ_SGXT01000017.1"/>
</dbReference>
<dbReference type="Proteomes" id="UP000292408">
    <property type="component" value="Unassembled WGS sequence"/>
</dbReference>
<dbReference type="AlphaFoldDB" id="A0A4Q7TDI8"/>
<dbReference type="Gene3D" id="3.30.1490.300">
    <property type="match status" value="1"/>
</dbReference>
<gene>
    <name evidence="2" type="ORF">EV140_2200</name>
</gene>
<dbReference type="Gene3D" id="3.30.420.40">
    <property type="match status" value="2"/>
</dbReference>
<evidence type="ECO:0000313" key="2">
    <source>
        <dbReference type="EMBL" id="RZT58431.1"/>
    </source>
</evidence>
<name>A0A4Q7TDI8_9MICO</name>
<dbReference type="PANTHER" id="PTHR32432">
    <property type="entry name" value="CELL DIVISION PROTEIN FTSA-RELATED"/>
    <property type="match status" value="1"/>
</dbReference>
<protein>
    <submittedName>
        <fullName evidence="2">Type IV pilus assembly protein PilM</fullName>
    </submittedName>
</protein>
<accession>A0A4Q7TDI8</accession>
<keyword evidence="3" id="KW-1185">Reference proteome</keyword>
<comment type="caution">
    <text evidence="2">The sequence shown here is derived from an EMBL/GenBank/DDBJ whole genome shotgun (WGS) entry which is preliminary data.</text>
</comment>
<dbReference type="Pfam" id="PF11104">
    <property type="entry name" value="PilM_2"/>
    <property type="match status" value="1"/>
</dbReference>
<dbReference type="InterPro" id="IPR005883">
    <property type="entry name" value="PilM"/>
</dbReference>
<dbReference type="InterPro" id="IPR043129">
    <property type="entry name" value="ATPase_NBD"/>
</dbReference>
<dbReference type="GO" id="GO:0051301">
    <property type="term" value="P:cell division"/>
    <property type="evidence" value="ECO:0007669"/>
    <property type="project" value="InterPro"/>
</dbReference>
<evidence type="ECO:0000259" key="1">
    <source>
        <dbReference type="SMART" id="SM00842"/>
    </source>
</evidence>
<sequence length="347" mass="36653">MSSSIVGLDIGQTTVRAAEARLGRGGVVEIKAYREAPLPEGAVRGGEVIEPTTVATVLKKMWAEAKFTSKKVILGMGDQKVVARDLVMPHVSETEIKNLLPLRVQELIPMPVAEAVLDFYPIAEAPATDEGPMVRGLLIAAYADAVTNNVNAVKRAGLDTVAVDFVPFALHRSVSAGKDGVHAVVDIGASTTNVIVSNHGVPDFVRIIPAGGDDVTRALSNQLEIPRDEAENLKIVQGLHPEIVPPNDARSAGIIVEMTRELLTSIINTLRYYSSTHDGVKVDSVVLTGNGARMRGLPATLAHSTGVSVVAPAPFSRVKMPKSLADYDVSEALKCGTAFGLAMGVQS</sequence>